<protein>
    <recommendedName>
        <fullName evidence="6 9">1-acyl-sn-glycerol-3-phosphate acyltransferase</fullName>
        <ecNumber evidence="5 9">2.3.1.51</ecNumber>
    </recommendedName>
</protein>
<comment type="domain">
    <text evidence="9">The HXXXXD motif is essential for acyltransferase activity and may constitute the binding site for the phosphate moiety of the glycerol-3-phosphate.</text>
</comment>
<evidence type="ECO:0000256" key="3">
    <source>
        <dbReference type="ARBA" id="ARBA00005189"/>
    </source>
</evidence>
<evidence type="ECO:0000256" key="7">
    <source>
        <dbReference type="ARBA" id="ARBA00022679"/>
    </source>
</evidence>
<keyword evidence="9" id="KW-0444">Lipid biosynthesis</keyword>
<keyword evidence="10" id="KW-1133">Transmembrane helix</keyword>
<evidence type="ECO:0000256" key="1">
    <source>
        <dbReference type="ARBA" id="ARBA00001141"/>
    </source>
</evidence>
<dbReference type="GO" id="GO:0006654">
    <property type="term" value="P:phosphatidic acid biosynthetic process"/>
    <property type="evidence" value="ECO:0007669"/>
    <property type="project" value="TreeGrafter"/>
</dbReference>
<name>A0A420ECN1_9ALTE</name>
<evidence type="ECO:0000313" key="13">
    <source>
        <dbReference type="Proteomes" id="UP000286482"/>
    </source>
</evidence>
<comment type="catalytic activity">
    <reaction evidence="1 9">
        <text>a 1-acyl-sn-glycero-3-phosphate + an acyl-CoA = a 1,2-diacyl-sn-glycero-3-phosphate + CoA</text>
        <dbReference type="Rhea" id="RHEA:19709"/>
        <dbReference type="ChEBI" id="CHEBI:57287"/>
        <dbReference type="ChEBI" id="CHEBI:57970"/>
        <dbReference type="ChEBI" id="CHEBI:58342"/>
        <dbReference type="ChEBI" id="CHEBI:58608"/>
        <dbReference type="EC" id="2.3.1.51"/>
    </reaction>
</comment>
<accession>A0A420ECN1</accession>
<dbReference type="CDD" id="cd07989">
    <property type="entry name" value="LPLAT_AGPAT-like"/>
    <property type="match status" value="1"/>
</dbReference>
<sequence>MLALARIVWFIILIVVLFPIGMIYCCFKPRHRSLVNVIGHGIARTGKFLGLEVELRYQGSKDLPEPAVWIANHQSSMDLFTLPFALRDGVVSIGKKSLIWIPFFGLIYWITGNILIDRDKRSRSVQTLKEAAKQIKERNLSVWMFPEGTRSYGRGLLPFKTGAFHLSRQANVPVVPIFCSSTHQQIKLNRWNNGKVIVEVGETIAAQHWDQNEIRQNIKQVHQVMQQRVYELTLEARGQAFDYTEYQASLEQPMQEEQA</sequence>
<evidence type="ECO:0000256" key="6">
    <source>
        <dbReference type="ARBA" id="ARBA00016139"/>
    </source>
</evidence>
<dbReference type="PANTHER" id="PTHR10434:SF11">
    <property type="entry name" value="1-ACYL-SN-GLYCEROL-3-PHOSPHATE ACYLTRANSFERASE"/>
    <property type="match status" value="1"/>
</dbReference>
<proteinExistence type="inferred from homology"/>
<dbReference type="RefSeq" id="WP_120354536.1">
    <property type="nucleotide sequence ID" value="NZ_RAQO01000005.1"/>
</dbReference>
<comment type="pathway">
    <text evidence="2">Phospholipid metabolism; CDP-diacylglycerol biosynthesis; CDP-diacylglycerol from sn-glycerol 3-phosphate: step 2/3.</text>
</comment>
<feature type="domain" description="Phospholipid/glycerol acyltransferase" evidence="11">
    <location>
        <begin position="67"/>
        <end position="182"/>
    </location>
</feature>
<dbReference type="NCBIfam" id="TIGR00530">
    <property type="entry name" value="AGP_acyltrn"/>
    <property type="match status" value="1"/>
</dbReference>
<keyword evidence="10" id="KW-0472">Membrane</keyword>
<dbReference type="SUPFAM" id="SSF69593">
    <property type="entry name" value="Glycerol-3-phosphate (1)-acyltransferase"/>
    <property type="match status" value="1"/>
</dbReference>
<dbReference type="GO" id="GO:0003841">
    <property type="term" value="F:1-acylglycerol-3-phosphate O-acyltransferase activity"/>
    <property type="evidence" value="ECO:0007669"/>
    <property type="project" value="UniProtKB-UniRule"/>
</dbReference>
<dbReference type="GO" id="GO:0005886">
    <property type="term" value="C:plasma membrane"/>
    <property type="evidence" value="ECO:0007669"/>
    <property type="project" value="TreeGrafter"/>
</dbReference>
<evidence type="ECO:0000256" key="5">
    <source>
        <dbReference type="ARBA" id="ARBA00013211"/>
    </source>
</evidence>
<evidence type="ECO:0000313" key="12">
    <source>
        <dbReference type="EMBL" id="RKF18457.1"/>
    </source>
</evidence>
<organism evidence="12 13">
    <name type="scientific">Alginatibacterium sediminis</name>
    <dbReference type="NCBI Taxonomy" id="2164068"/>
    <lineage>
        <taxon>Bacteria</taxon>
        <taxon>Pseudomonadati</taxon>
        <taxon>Pseudomonadota</taxon>
        <taxon>Gammaproteobacteria</taxon>
        <taxon>Alteromonadales</taxon>
        <taxon>Alteromonadaceae</taxon>
        <taxon>Alginatibacterium</taxon>
    </lineage>
</organism>
<evidence type="ECO:0000256" key="4">
    <source>
        <dbReference type="ARBA" id="ARBA00008655"/>
    </source>
</evidence>
<feature type="transmembrane region" description="Helical" evidence="10">
    <location>
        <begin position="97"/>
        <end position="116"/>
    </location>
</feature>
<reference evidence="12 13" key="1">
    <citation type="submission" date="2018-09" db="EMBL/GenBank/DDBJ databases">
        <authorList>
            <person name="Wang Z."/>
        </authorList>
    </citation>
    <scope>NUCLEOTIDE SEQUENCE [LARGE SCALE GENOMIC DNA]</scope>
    <source>
        <strain evidence="12 13">ALS 81</strain>
    </source>
</reference>
<evidence type="ECO:0000259" key="11">
    <source>
        <dbReference type="SMART" id="SM00563"/>
    </source>
</evidence>
<keyword evidence="10" id="KW-0812">Transmembrane</keyword>
<dbReference type="OrthoDB" id="5290997at2"/>
<keyword evidence="13" id="KW-1185">Reference proteome</keyword>
<keyword evidence="9" id="KW-1208">Phospholipid metabolism</keyword>
<evidence type="ECO:0000256" key="8">
    <source>
        <dbReference type="ARBA" id="ARBA00023315"/>
    </source>
</evidence>
<feature type="transmembrane region" description="Helical" evidence="10">
    <location>
        <begin position="6"/>
        <end position="27"/>
    </location>
</feature>
<keyword evidence="7 9" id="KW-0808">Transferase</keyword>
<comment type="caution">
    <text evidence="12">The sequence shown here is derived from an EMBL/GenBank/DDBJ whole genome shotgun (WGS) entry which is preliminary data.</text>
</comment>
<dbReference type="UniPathway" id="UPA00557">
    <property type="reaction ID" value="UER00613"/>
</dbReference>
<dbReference type="EC" id="2.3.1.51" evidence="5 9"/>
<dbReference type="AlphaFoldDB" id="A0A420ECN1"/>
<evidence type="ECO:0000256" key="10">
    <source>
        <dbReference type="SAM" id="Phobius"/>
    </source>
</evidence>
<comment type="pathway">
    <text evidence="3">Lipid metabolism.</text>
</comment>
<evidence type="ECO:0000256" key="2">
    <source>
        <dbReference type="ARBA" id="ARBA00004728"/>
    </source>
</evidence>
<comment type="similarity">
    <text evidence="4 9">Belongs to the 1-acyl-sn-glycerol-3-phosphate acyltransferase family.</text>
</comment>
<keyword evidence="9" id="KW-0594">Phospholipid biosynthesis</keyword>
<dbReference type="SMART" id="SM00563">
    <property type="entry name" value="PlsC"/>
    <property type="match status" value="1"/>
</dbReference>
<keyword evidence="9" id="KW-0443">Lipid metabolism</keyword>
<dbReference type="InterPro" id="IPR002123">
    <property type="entry name" value="Plipid/glycerol_acylTrfase"/>
</dbReference>
<dbReference type="EMBL" id="RAQO01000005">
    <property type="protein sequence ID" value="RKF18457.1"/>
    <property type="molecule type" value="Genomic_DNA"/>
</dbReference>
<gene>
    <name evidence="12" type="ORF">DBZ36_08570</name>
</gene>
<dbReference type="Pfam" id="PF01553">
    <property type="entry name" value="Acyltransferase"/>
    <property type="match status" value="1"/>
</dbReference>
<dbReference type="PANTHER" id="PTHR10434">
    <property type="entry name" value="1-ACYL-SN-GLYCEROL-3-PHOSPHATE ACYLTRANSFERASE"/>
    <property type="match status" value="1"/>
</dbReference>
<evidence type="ECO:0000256" key="9">
    <source>
        <dbReference type="RuleBase" id="RU361267"/>
    </source>
</evidence>
<dbReference type="GO" id="GO:0016024">
    <property type="term" value="P:CDP-diacylglycerol biosynthetic process"/>
    <property type="evidence" value="ECO:0007669"/>
    <property type="project" value="UniProtKB-UniPathway"/>
</dbReference>
<dbReference type="Proteomes" id="UP000286482">
    <property type="component" value="Unassembled WGS sequence"/>
</dbReference>
<keyword evidence="8 9" id="KW-0012">Acyltransferase</keyword>
<dbReference type="InterPro" id="IPR004552">
    <property type="entry name" value="AGP_acyltrans"/>
</dbReference>